<accession>A0A6C0D5S2</accession>
<feature type="region of interest" description="Disordered" evidence="1">
    <location>
        <begin position="417"/>
        <end position="459"/>
    </location>
</feature>
<sequence>MSDPTEIRATKMAELLFGSKAIEDFKEDTGLEIRDIWGLSSTKTQCNQTVGKIEEDKECWICGFPIDIHAEKGDSLAPECEHVLPVVQARFFLSLYNSDMKESLDDNARKALLLEYDWAHSLCNQEKTDVSFIRSDLEKNFNVNESVIEELLKKIRNSKRKNSDKLIKQINEYGYKKWMKDRDVIIRKRINDIIKYLKNDRPDGIYNMILLAGTVDSISPENLTMEFKKYIQDSQVRKFIEYVKEDISVLLENETKLVLHVAKTIYDDVEPKMKRKEIFYRTLFNIVELDKDSIVQSIYNNTRQYSHYYNTIYSKIHIESPEKAEPTAIEFIYCMVYGYLYNLTFDLRSSKNIGIDKVFESNLKYYYYNSLYTILSKQNISLANFDYIINILRENFPLLNSEMDSFLQEVENMKSNNHKTGKKRKLSLNNSNKTVKKNKLNNRSNETSNSNNNSKEHIKRRLKKIIQKALKMVEINS</sequence>
<protein>
    <submittedName>
        <fullName evidence="2">Uncharacterized protein</fullName>
    </submittedName>
</protein>
<reference evidence="2" key="1">
    <citation type="journal article" date="2020" name="Nature">
        <title>Giant virus diversity and host interactions through global metagenomics.</title>
        <authorList>
            <person name="Schulz F."/>
            <person name="Roux S."/>
            <person name="Paez-Espino D."/>
            <person name="Jungbluth S."/>
            <person name="Walsh D.A."/>
            <person name="Denef V.J."/>
            <person name="McMahon K.D."/>
            <person name="Konstantinidis K.T."/>
            <person name="Eloe-Fadrosh E.A."/>
            <person name="Kyrpides N.C."/>
            <person name="Woyke T."/>
        </authorList>
    </citation>
    <scope>NUCLEOTIDE SEQUENCE</scope>
    <source>
        <strain evidence="2">GVMAG-M-3300023174-129</strain>
    </source>
</reference>
<organism evidence="2">
    <name type="scientific">viral metagenome</name>
    <dbReference type="NCBI Taxonomy" id="1070528"/>
    <lineage>
        <taxon>unclassified sequences</taxon>
        <taxon>metagenomes</taxon>
        <taxon>organismal metagenomes</taxon>
    </lineage>
</organism>
<feature type="compositionally biased region" description="Low complexity" evidence="1">
    <location>
        <begin position="441"/>
        <end position="453"/>
    </location>
</feature>
<evidence type="ECO:0000256" key="1">
    <source>
        <dbReference type="SAM" id="MobiDB-lite"/>
    </source>
</evidence>
<dbReference type="EMBL" id="MN739542">
    <property type="protein sequence ID" value="QHT12168.1"/>
    <property type="molecule type" value="Genomic_DNA"/>
</dbReference>
<evidence type="ECO:0000313" key="2">
    <source>
        <dbReference type="EMBL" id="QHT12168.1"/>
    </source>
</evidence>
<proteinExistence type="predicted"/>
<feature type="compositionally biased region" description="Basic residues" evidence="1">
    <location>
        <begin position="417"/>
        <end position="426"/>
    </location>
</feature>
<dbReference type="AlphaFoldDB" id="A0A6C0D5S2"/>
<name>A0A6C0D5S2_9ZZZZ</name>